<accession>A0A317PUI0</accession>
<dbReference type="AlphaFoldDB" id="A0A317PUI0"/>
<evidence type="ECO:0000256" key="9">
    <source>
        <dbReference type="RuleBase" id="RU369079"/>
    </source>
</evidence>
<keyword evidence="6 9" id="KW-1133">Transmembrane helix</keyword>
<keyword evidence="3" id="KW-1003">Cell membrane</keyword>
<evidence type="ECO:0000313" key="12">
    <source>
        <dbReference type="Proteomes" id="UP000246352"/>
    </source>
</evidence>
<keyword evidence="12" id="KW-1185">Reference proteome</keyword>
<feature type="transmembrane region" description="Helical" evidence="9">
    <location>
        <begin position="130"/>
        <end position="152"/>
    </location>
</feature>
<comment type="similarity">
    <text evidence="8 9">Belongs to the TRAP transporter small permease family.</text>
</comment>
<dbReference type="InterPro" id="IPR055348">
    <property type="entry name" value="DctQ"/>
</dbReference>
<evidence type="ECO:0000256" key="6">
    <source>
        <dbReference type="ARBA" id="ARBA00022989"/>
    </source>
</evidence>
<dbReference type="EMBL" id="QGTR01000001">
    <property type="protein sequence ID" value="PWW04587.1"/>
    <property type="molecule type" value="Genomic_DNA"/>
</dbReference>
<dbReference type="InterPro" id="IPR007387">
    <property type="entry name" value="TRAP_DctQ"/>
</dbReference>
<protein>
    <recommendedName>
        <fullName evidence="9">TRAP transporter small permease protein</fullName>
    </recommendedName>
</protein>
<dbReference type="GO" id="GO:0005886">
    <property type="term" value="C:plasma membrane"/>
    <property type="evidence" value="ECO:0007669"/>
    <property type="project" value="UniProtKB-SubCell"/>
</dbReference>
<keyword evidence="7 9" id="KW-0472">Membrane</keyword>
<dbReference type="PANTHER" id="PTHR35011">
    <property type="entry name" value="2,3-DIKETO-L-GULONATE TRAP TRANSPORTER SMALL PERMEASE PROTEIN YIAM"/>
    <property type="match status" value="1"/>
</dbReference>
<name>A0A317PUI0_9HYPH</name>
<reference evidence="11 12" key="1">
    <citation type="submission" date="2018-05" db="EMBL/GenBank/DDBJ databases">
        <title>Genomic Encyclopedia of Type Strains, Phase IV (KMG-IV): sequencing the most valuable type-strain genomes for metagenomic binning, comparative biology and taxonomic classification.</title>
        <authorList>
            <person name="Goeker M."/>
        </authorList>
    </citation>
    <scope>NUCLEOTIDE SEQUENCE [LARGE SCALE GENOMIC DNA]</scope>
    <source>
        <strain evidence="11 12">DSM 16791</strain>
    </source>
</reference>
<evidence type="ECO:0000313" key="11">
    <source>
        <dbReference type="EMBL" id="PWW04587.1"/>
    </source>
</evidence>
<sequence length="192" mass="21463">MRFLAGIATAICAVNLVIGRTFAWLSLAIVVVCFTVVVQRYLFSASYLWMQDLYVWLNGAMFTAVAGFALLRDDHVRVDIFYRPARMRTRALADLVGVFLFLLPFTWVVYQYSMPFVLRAWSYHEASANVGGMPGLFILKSFIIAFAALIALQGLAMAIRSILVLSGHDRLVPESIRYRTDQGLTNPAKGDA</sequence>
<dbReference type="OrthoDB" id="9794346at2"/>
<evidence type="ECO:0000259" key="10">
    <source>
        <dbReference type="Pfam" id="PF04290"/>
    </source>
</evidence>
<evidence type="ECO:0000256" key="2">
    <source>
        <dbReference type="ARBA" id="ARBA00022448"/>
    </source>
</evidence>
<comment type="subunit">
    <text evidence="9">The complex comprises the extracytoplasmic solute receptor protein and the two transmembrane proteins.</text>
</comment>
<comment type="function">
    <text evidence="9">Part of the tripartite ATP-independent periplasmic (TRAP) transport system.</text>
</comment>
<dbReference type="Pfam" id="PF04290">
    <property type="entry name" value="DctQ"/>
    <property type="match status" value="1"/>
</dbReference>
<dbReference type="RefSeq" id="WP_110031007.1">
    <property type="nucleotide sequence ID" value="NZ_QGTR01000001.1"/>
</dbReference>
<comment type="subcellular location">
    <subcellularLocation>
        <location evidence="1 9">Cell inner membrane</location>
        <topology evidence="1 9">Multi-pass membrane protein</topology>
    </subcellularLocation>
</comment>
<keyword evidence="5 9" id="KW-0812">Transmembrane</keyword>
<feature type="transmembrane region" description="Helical" evidence="9">
    <location>
        <begin position="21"/>
        <end position="41"/>
    </location>
</feature>
<keyword evidence="4 9" id="KW-0997">Cell inner membrane</keyword>
<dbReference type="Proteomes" id="UP000246352">
    <property type="component" value="Unassembled WGS sequence"/>
</dbReference>
<dbReference type="PANTHER" id="PTHR35011:SF4">
    <property type="entry name" value="SLL1102 PROTEIN"/>
    <property type="match status" value="1"/>
</dbReference>
<evidence type="ECO:0000256" key="1">
    <source>
        <dbReference type="ARBA" id="ARBA00004429"/>
    </source>
</evidence>
<evidence type="ECO:0000256" key="5">
    <source>
        <dbReference type="ARBA" id="ARBA00022692"/>
    </source>
</evidence>
<evidence type="ECO:0000256" key="4">
    <source>
        <dbReference type="ARBA" id="ARBA00022519"/>
    </source>
</evidence>
<evidence type="ECO:0000256" key="8">
    <source>
        <dbReference type="ARBA" id="ARBA00038436"/>
    </source>
</evidence>
<feature type="domain" description="Tripartite ATP-independent periplasmic transporters DctQ component" evidence="10">
    <location>
        <begin position="29"/>
        <end position="162"/>
    </location>
</feature>
<comment type="caution">
    <text evidence="11">The sequence shown here is derived from an EMBL/GenBank/DDBJ whole genome shotgun (WGS) entry which is preliminary data.</text>
</comment>
<proteinExistence type="inferred from homology"/>
<feature type="transmembrane region" description="Helical" evidence="9">
    <location>
        <begin position="53"/>
        <end position="71"/>
    </location>
</feature>
<gene>
    <name evidence="11" type="ORF">DFR52_1011286</name>
</gene>
<keyword evidence="2 9" id="KW-0813">Transport</keyword>
<evidence type="ECO:0000256" key="7">
    <source>
        <dbReference type="ARBA" id="ARBA00023136"/>
    </source>
</evidence>
<dbReference type="GO" id="GO:0022857">
    <property type="term" value="F:transmembrane transporter activity"/>
    <property type="evidence" value="ECO:0007669"/>
    <property type="project" value="UniProtKB-UniRule"/>
</dbReference>
<feature type="transmembrane region" description="Helical" evidence="9">
    <location>
        <begin position="91"/>
        <end position="110"/>
    </location>
</feature>
<organism evidence="11 12">
    <name type="scientific">Hoeflea marina</name>
    <dbReference type="NCBI Taxonomy" id="274592"/>
    <lineage>
        <taxon>Bacteria</taxon>
        <taxon>Pseudomonadati</taxon>
        <taxon>Pseudomonadota</taxon>
        <taxon>Alphaproteobacteria</taxon>
        <taxon>Hyphomicrobiales</taxon>
        <taxon>Rhizobiaceae</taxon>
        <taxon>Hoeflea</taxon>
    </lineage>
</organism>
<evidence type="ECO:0000256" key="3">
    <source>
        <dbReference type="ARBA" id="ARBA00022475"/>
    </source>
</evidence>